<reference evidence="2 3" key="1">
    <citation type="journal article" date="2019" name="Sci. Rep.">
        <title>Orb-weaving spider Araneus ventricosus genome elucidates the spidroin gene catalogue.</title>
        <authorList>
            <person name="Kono N."/>
            <person name="Nakamura H."/>
            <person name="Ohtoshi R."/>
            <person name="Moran D.A.P."/>
            <person name="Shinohara A."/>
            <person name="Yoshida Y."/>
            <person name="Fujiwara M."/>
            <person name="Mori M."/>
            <person name="Tomita M."/>
            <person name="Arakawa K."/>
        </authorList>
    </citation>
    <scope>NUCLEOTIDE SEQUENCE [LARGE SCALE GENOMIC DNA]</scope>
</reference>
<sequence length="99" mass="11133">MTRTTPANPVLCVLVGWLSPGLTPFLGRLDQCGYICTTPAGGRLAPNFKKPSSDKPLKVIQCKTNDVWWQYKNDKELEELVLKRAEEELRKAAKKKCLS</sequence>
<gene>
    <name evidence="2" type="ORF">AVEN_12714_1</name>
</gene>
<comment type="caution">
    <text evidence="2">The sequence shown here is derived from an EMBL/GenBank/DDBJ whole genome shotgun (WGS) entry which is preliminary data.</text>
</comment>
<keyword evidence="3" id="KW-1185">Reference proteome</keyword>
<dbReference type="EMBL" id="BGPR01000011">
    <property type="protein sequence ID" value="GBL77066.1"/>
    <property type="molecule type" value="Genomic_DNA"/>
</dbReference>
<accession>A0A4Y2ACU5</accession>
<keyword evidence="1" id="KW-0732">Signal</keyword>
<feature type="chain" id="PRO_5021402775" evidence="1">
    <location>
        <begin position="25"/>
        <end position="99"/>
    </location>
</feature>
<evidence type="ECO:0000313" key="2">
    <source>
        <dbReference type="EMBL" id="GBL77066.1"/>
    </source>
</evidence>
<organism evidence="2 3">
    <name type="scientific">Araneus ventricosus</name>
    <name type="common">Orbweaver spider</name>
    <name type="synonym">Epeira ventricosa</name>
    <dbReference type="NCBI Taxonomy" id="182803"/>
    <lineage>
        <taxon>Eukaryota</taxon>
        <taxon>Metazoa</taxon>
        <taxon>Ecdysozoa</taxon>
        <taxon>Arthropoda</taxon>
        <taxon>Chelicerata</taxon>
        <taxon>Arachnida</taxon>
        <taxon>Araneae</taxon>
        <taxon>Araneomorphae</taxon>
        <taxon>Entelegynae</taxon>
        <taxon>Araneoidea</taxon>
        <taxon>Araneidae</taxon>
        <taxon>Araneus</taxon>
    </lineage>
</organism>
<dbReference type="AlphaFoldDB" id="A0A4Y2ACU5"/>
<dbReference type="Proteomes" id="UP000499080">
    <property type="component" value="Unassembled WGS sequence"/>
</dbReference>
<proteinExistence type="predicted"/>
<evidence type="ECO:0000313" key="3">
    <source>
        <dbReference type="Proteomes" id="UP000499080"/>
    </source>
</evidence>
<protein>
    <submittedName>
        <fullName evidence="2">Uncharacterized protein</fullName>
    </submittedName>
</protein>
<feature type="signal peptide" evidence="1">
    <location>
        <begin position="1"/>
        <end position="24"/>
    </location>
</feature>
<evidence type="ECO:0000256" key="1">
    <source>
        <dbReference type="SAM" id="SignalP"/>
    </source>
</evidence>
<name>A0A4Y2ACU5_ARAVE</name>